<gene>
    <name evidence="2" type="ORF">EVAR_92707_1</name>
</gene>
<accession>A0A4C1SX69</accession>
<dbReference type="EMBL" id="BGZK01000023">
    <property type="protein sequence ID" value="GBP06779.1"/>
    <property type="molecule type" value="Genomic_DNA"/>
</dbReference>
<evidence type="ECO:0000313" key="3">
    <source>
        <dbReference type="Proteomes" id="UP000299102"/>
    </source>
</evidence>
<comment type="caution">
    <text evidence="2">The sequence shown here is derived from an EMBL/GenBank/DDBJ whole genome shotgun (WGS) entry which is preliminary data.</text>
</comment>
<proteinExistence type="predicted"/>
<dbReference type="AlphaFoldDB" id="A0A4C1SX69"/>
<reference evidence="2 3" key="1">
    <citation type="journal article" date="2019" name="Commun. Biol.">
        <title>The bagworm genome reveals a unique fibroin gene that provides high tensile strength.</title>
        <authorList>
            <person name="Kono N."/>
            <person name="Nakamura H."/>
            <person name="Ohtoshi R."/>
            <person name="Tomita M."/>
            <person name="Numata K."/>
            <person name="Arakawa K."/>
        </authorList>
    </citation>
    <scope>NUCLEOTIDE SEQUENCE [LARGE SCALE GENOMIC DNA]</scope>
</reference>
<organism evidence="2 3">
    <name type="scientific">Eumeta variegata</name>
    <name type="common">Bagworm moth</name>
    <name type="synonym">Eumeta japonica</name>
    <dbReference type="NCBI Taxonomy" id="151549"/>
    <lineage>
        <taxon>Eukaryota</taxon>
        <taxon>Metazoa</taxon>
        <taxon>Ecdysozoa</taxon>
        <taxon>Arthropoda</taxon>
        <taxon>Hexapoda</taxon>
        <taxon>Insecta</taxon>
        <taxon>Pterygota</taxon>
        <taxon>Neoptera</taxon>
        <taxon>Endopterygota</taxon>
        <taxon>Lepidoptera</taxon>
        <taxon>Glossata</taxon>
        <taxon>Ditrysia</taxon>
        <taxon>Tineoidea</taxon>
        <taxon>Psychidae</taxon>
        <taxon>Oiketicinae</taxon>
        <taxon>Eumeta</taxon>
    </lineage>
</organism>
<feature type="compositionally biased region" description="Basic residues" evidence="1">
    <location>
        <begin position="26"/>
        <end position="37"/>
    </location>
</feature>
<dbReference type="Proteomes" id="UP000299102">
    <property type="component" value="Unassembled WGS sequence"/>
</dbReference>
<sequence>MSMGGDPRTQTRTPHKNIFAETEFHSKKRRSARAGRAHGKDATPPHRIVLVSKEIRNGDVQETCRSQRGLWDVTGPREGHSVVRVDSPAVKRRAGLCAPPPPPAQTRVRAHRAPISGTTERCPHRIRPHIFRAVSLRAPLSGAPKRLPSAVGGSTVTTSCHVVRSLKDYRVPNLHLFRDLQSPRALIVSPHPPGVWLRLSSDSLCTKKLKFGMGMHINHADILLE</sequence>
<feature type="region of interest" description="Disordered" evidence="1">
    <location>
        <begin position="22"/>
        <end position="44"/>
    </location>
</feature>
<protein>
    <submittedName>
        <fullName evidence="2">Uncharacterized protein</fullName>
    </submittedName>
</protein>
<keyword evidence="3" id="KW-1185">Reference proteome</keyword>
<name>A0A4C1SX69_EUMVA</name>
<evidence type="ECO:0000256" key="1">
    <source>
        <dbReference type="SAM" id="MobiDB-lite"/>
    </source>
</evidence>
<evidence type="ECO:0000313" key="2">
    <source>
        <dbReference type="EMBL" id="GBP06779.1"/>
    </source>
</evidence>